<evidence type="ECO:0000256" key="2">
    <source>
        <dbReference type="ARBA" id="ARBA00023315"/>
    </source>
</evidence>
<comment type="caution">
    <text evidence="3">The sequence shown here is derived from an EMBL/GenBank/DDBJ whole genome shotgun (WGS) entry which is preliminary data.</text>
</comment>
<keyword evidence="2" id="KW-0012">Acyltransferase</keyword>
<dbReference type="EMBL" id="VSSQ01140210">
    <property type="protein sequence ID" value="MPN62346.1"/>
    <property type="molecule type" value="Genomic_DNA"/>
</dbReference>
<dbReference type="PANTHER" id="PTHR43792">
    <property type="entry name" value="GNAT FAMILY, PUTATIVE (AFU_ORTHOLOGUE AFUA_3G00765)-RELATED-RELATED"/>
    <property type="match status" value="1"/>
</dbReference>
<reference evidence="3" key="1">
    <citation type="submission" date="2019-08" db="EMBL/GenBank/DDBJ databases">
        <authorList>
            <person name="Kucharzyk K."/>
            <person name="Murdoch R.W."/>
            <person name="Higgins S."/>
            <person name="Loffler F."/>
        </authorList>
    </citation>
    <scope>NUCLEOTIDE SEQUENCE</scope>
</reference>
<dbReference type="Gene3D" id="3.40.630.30">
    <property type="match status" value="1"/>
</dbReference>
<sequence length="70" mass="8267">MGLHRLEASTLLDNVRSQHVLLNNGFELLGLNPKYLQINGKWQDHYTYYLLRENWEKLCPANADLNARQR</sequence>
<dbReference type="InterPro" id="IPR051531">
    <property type="entry name" value="N-acetyltransferase"/>
</dbReference>
<proteinExistence type="predicted"/>
<dbReference type="SUPFAM" id="SSF55729">
    <property type="entry name" value="Acyl-CoA N-acyltransferases (Nat)"/>
    <property type="match status" value="1"/>
</dbReference>
<keyword evidence="1" id="KW-0808">Transferase</keyword>
<accession>A0A645JFV1</accession>
<dbReference type="InterPro" id="IPR016181">
    <property type="entry name" value="Acyl_CoA_acyltransferase"/>
</dbReference>
<evidence type="ECO:0000313" key="3">
    <source>
        <dbReference type="EMBL" id="MPN62346.1"/>
    </source>
</evidence>
<gene>
    <name evidence="3" type="ORF">SDC9_210093</name>
</gene>
<name>A0A645JFV1_9ZZZZ</name>
<dbReference type="PANTHER" id="PTHR43792:SF8">
    <property type="entry name" value="[RIBOSOMAL PROTEIN US5]-ALANINE N-ACETYLTRANSFERASE"/>
    <property type="match status" value="1"/>
</dbReference>
<organism evidence="3">
    <name type="scientific">bioreactor metagenome</name>
    <dbReference type="NCBI Taxonomy" id="1076179"/>
    <lineage>
        <taxon>unclassified sequences</taxon>
        <taxon>metagenomes</taxon>
        <taxon>ecological metagenomes</taxon>
    </lineage>
</organism>
<dbReference type="AlphaFoldDB" id="A0A645JFV1"/>
<evidence type="ECO:0008006" key="4">
    <source>
        <dbReference type="Google" id="ProtNLM"/>
    </source>
</evidence>
<dbReference type="GO" id="GO:0008999">
    <property type="term" value="F:protein-N-terminal-alanine acetyltransferase activity"/>
    <property type="evidence" value="ECO:0007669"/>
    <property type="project" value="TreeGrafter"/>
</dbReference>
<dbReference type="GO" id="GO:0005737">
    <property type="term" value="C:cytoplasm"/>
    <property type="evidence" value="ECO:0007669"/>
    <property type="project" value="TreeGrafter"/>
</dbReference>
<protein>
    <recommendedName>
        <fullName evidence="4">N-acetyltransferase domain-containing protein</fullName>
    </recommendedName>
</protein>
<evidence type="ECO:0000256" key="1">
    <source>
        <dbReference type="ARBA" id="ARBA00022679"/>
    </source>
</evidence>